<sequence>MQKVTRLPNRQAQDALKHLEQAWAYYTPEPVAAQAAAQAEYDLTESPIVPYYSAA</sequence>
<dbReference type="EMBL" id="CP127247">
    <property type="protein sequence ID" value="WIY26219.1"/>
    <property type="molecule type" value="Genomic_DNA"/>
</dbReference>
<proteinExistence type="predicted"/>
<keyword evidence="2" id="KW-1185">Reference proteome</keyword>
<accession>A0A9Y2P5C5</accession>
<dbReference type="KEGG" id="ppso:QPJ95_04650"/>
<evidence type="ECO:0000313" key="1">
    <source>
        <dbReference type="EMBL" id="WIY26219.1"/>
    </source>
</evidence>
<organism evidence="1 2">
    <name type="scientific">Parasedimentitalea psychrophila</name>
    <dbReference type="NCBI Taxonomy" id="2997337"/>
    <lineage>
        <taxon>Bacteria</taxon>
        <taxon>Pseudomonadati</taxon>
        <taxon>Pseudomonadota</taxon>
        <taxon>Alphaproteobacteria</taxon>
        <taxon>Rhodobacterales</taxon>
        <taxon>Paracoccaceae</taxon>
        <taxon>Parasedimentitalea</taxon>
    </lineage>
</organism>
<name>A0A9Y2P5C5_9RHOB</name>
<reference evidence="1 2" key="1">
    <citation type="submission" date="2023-06" db="EMBL/GenBank/DDBJ databases">
        <title>Parasedimentitalea psychrophila sp. nov., a psychrophilic bacterium isolated from deep-sea sediment.</title>
        <authorList>
            <person name="Li A."/>
        </authorList>
    </citation>
    <scope>NUCLEOTIDE SEQUENCE [LARGE SCALE GENOMIC DNA]</scope>
    <source>
        <strain evidence="1 2">QS115</strain>
    </source>
</reference>
<gene>
    <name evidence="1" type="ORF">QPJ95_04650</name>
</gene>
<evidence type="ECO:0000313" key="2">
    <source>
        <dbReference type="Proteomes" id="UP001238334"/>
    </source>
</evidence>
<dbReference type="AlphaFoldDB" id="A0A9Y2P5C5"/>
<protein>
    <submittedName>
        <fullName evidence="1">Uncharacterized protein</fullName>
    </submittedName>
</protein>
<dbReference type="Proteomes" id="UP001238334">
    <property type="component" value="Chromosome"/>
</dbReference>
<dbReference type="RefSeq" id="WP_270918481.1">
    <property type="nucleotide sequence ID" value="NZ_CP127247.1"/>
</dbReference>